<sequence>MGFFRPTPKEKGIKGAMGAESEAVIAAALIKAGYTVLTPNGYMHRYDLVIEDAECQLFER</sequence>
<comment type="caution">
    <text evidence="2">The sequence shown here is derived from an EMBL/GenBank/DDBJ whole genome shotgun (WGS) entry which is preliminary data.</text>
</comment>
<dbReference type="GO" id="GO:0003676">
    <property type="term" value="F:nucleic acid binding"/>
    <property type="evidence" value="ECO:0007669"/>
    <property type="project" value="InterPro"/>
</dbReference>
<evidence type="ECO:0000259" key="1">
    <source>
        <dbReference type="Pfam" id="PF11645"/>
    </source>
</evidence>
<evidence type="ECO:0000313" key="2">
    <source>
        <dbReference type="EMBL" id="GHO95482.1"/>
    </source>
</evidence>
<dbReference type="RefSeq" id="WP_220206157.1">
    <property type="nucleotide sequence ID" value="NZ_BNJK01000001.1"/>
</dbReference>
<dbReference type="Pfam" id="PF11645">
    <property type="entry name" value="PDDEXK_5"/>
    <property type="match status" value="1"/>
</dbReference>
<dbReference type="Gene3D" id="3.40.1350.10">
    <property type="match status" value="1"/>
</dbReference>
<accession>A0A8J3N2G5</accession>
<keyword evidence="3" id="KW-1185">Reference proteome</keyword>
<gene>
    <name evidence="2" type="ORF">KSF_055300</name>
</gene>
<dbReference type="AlphaFoldDB" id="A0A8J3N2G5"/>
<dbReference type="EMBL" id="BNJK01000001">
    <property type="protein sequence ID" value="GHO95482.1"/>
    <property type="molecule type" value="Genomic_DNA"/>
</dbReference>
<organism evidence="2 3">
    <name type="scientific">Reticulibacter mediterranei</name>
    <dbReference type="NCBI Taxonomy" id="2778369"/>
    <lineage>
        <taxon>Bacteria</taxon>
        <taxon>Bacillati</taxon>
        <taxon>Chloroflexota</taxon>
        <taxon>Ktedonobacteria</taxon>
        <taxon>Ktedonobacterales</taxon>
        <taxon>Reticulibacteraceae</taxon>
        <taxon>Reticulibacter</taxon>
    </lineage>
</organism>
<protein>
    <recommendedName>
        <fullName evidence="1">PD(D/E)XK endonuclease domain-containing protein</fullName>
    </recommendedName>
</protein>
<dbReference type="Proteomes" id="UP000597444">
    <property type="component" value="Unassembled WGS sequence"/>
</dbReference>
<evidence type="ECO:0000313" key="3">
    <source>
        <dbReference type="Proteomes" id="UP000597444"/>
    </source>
</evidence>
<name>A0A8J3N2G5_9CHLR</name>
<dbReference type="InterPro" id="IPR021671">
    <property type="entry name" value="PD(D/E)XK_Endonuc"/>
</dbReference>
<dbReference type="InterPro" id="IPR011856">
    <property type="entry name" value="tRNA_endonuc-like_dom_sf"/>
</dbReference>
<feature type="domain" description="PD(D/E)XK endonuclease" evidence="1">
    <location>
        <begin position="17"/>
        <end position="53"/>
    </location>
</feature>
<reference evidence="2" key="1">
    <citation type="submission" date="2020-10" db="EMBL/GenBank/DDBJ databases">
        <title>Taxonomic study of unclassified bacteria belonging to the class Ktedonobacteria.</title>
        <authorList>
            <person name="Yabe S."/>
            <person name="Wang C.M."/>
            <person name="Zheng Y."/>
            <person name="Sakai Y."/>
            <person name="Cavaletti L."/>
            <person name="Monciardini P."/>
            <person name="Donadio S."/>
        </authorList>
    </citation>
    <scope>NUCLEOTIDE SEQUENCE</scope>
    <source>
        <strain evidence="2">ID150040</strain>
    </source>
</reference>
<proteinExistence type="predicted"/>